<organism evidence="7 8">
    <name type="scientific">Cladobotryum mycophilum</name>
    <dbReference type="NCBI Taxonomy" id="491253"/>
    <lineage>
        <taxon>Eukaryota</taxon>
        <taxon>Fungi</taxon>
        <taxon>Dikarya</taxon>
        <taxon>Ascomycota</taxon>
        <taxon>Pezizomycotina</taxon>
        <taxon>Sordariomycetes</taxon>
        <taxon>Hypocreomycetidae</taxon>
        <taxon>Hypocreales</taxon>
        <taxon>Hypocreaceae</taxon>
        <taxon>Cladobotryum</taxon>
    </lineage>
</organism>
<evidence type="ECO:0000256" key="4">
    <source>
        <dbReference type="ARBA" id="ARBA00023128"/>
    </source>
</evidence>
<dbReference type="EMBL" id="JAVFKD010000004">
    <property type="protein sequence ID" value="KAK5995574.1"/>
    <property type="molecule type" value="Genomic_DNA"/>
</dbReference>
<evidence type="ECO:0000256" key="3">
    <source>
        <dbReference type="ARBA" id="ARBA00022980"/>
    </source>
</evidence>
<keyword evidence="4" id="KW-0496">Mitochondrion</keyword>
<dbReference type="PANTHER" id="PTHR13477">
    <property type="entry name" value="MITOCHONDRIAL 39S RIBOSOMAL PROTEIN L49"/>
    <property type="match status" value="1"/>
</dbReference>
<evidence type="ECO:0000256" key="2">
    <source>
        <dbReference type="ARBA" id="ARBA00005677"/>
    </source>
</evidence>
<dbReference type="Gene3D" id="3.30.780.10">
    <property type="entry name" value="SUI1-like domain"/>
    <property type="match status" value="1"/>
</dbReference>
<comment type="caution">
    <text evidence="7">The sequence shown here is derived from an EMBL/GenBank/DDBJ whole genome shotgun (WGS) entry which is preliminary data.</text>
</comment>
<reference evidence="7 8" key="1">
    <citation type="submission" date="2024-01" db="EMBL/GenBank/DDBJ databases">
        <title>Complete genome of Cladobotryum mycophilum ATHUM6906.</title>
        <authorList>
            <person name="Christinaki A.C."/>
            <person name="Myridakis A.I."/>
            <person name="Kouvelis V.N."/>
        </authorList>
    </citation>
    <scope>NUCLEOTIDE SEQUENCE [LARGE SCALE GENOMIC DNA]</scope>
    <source>
        <strain evidence="7 8">ATHUM6906</strain>
    </source>
</reference>
<dbReference type="Pfam" id="PF05046">
    <property type="entry name" value="Img2"/>
    <property type="match status" value="1"/>
</dbReference>
<evidence type="ECO:0000256" key="5">
    <source>
        <dbReference type="ARBA" id="ARBA00023274"/>
    </source>
</evidence>
<protein>
    <recommendedName>
        <fullName evidence="6">Large ribosomal subunit protein mL49</fullName>
    </recommendedName>
</protein>
<evidence type="ECO:0000313" key="8">
    <source>
        <dbReference type="Proteomes" id="UP001338125"/>
    </source>
</evidence>
<evidence type="ECO:0000256" key="6">
    <source>
        <dbReference type="ARBA" id="ARBA00035191"/>
    </source>
</evidence>
<keyword evidence="3" id="KW-0689">Ribosomal protein</keyword>
<keyword evidence="8" id="KW-1185">Reference proteome</keyword>
<sequence>MSYLIPRTLRLRSQGLLQATLQSESRQNLLRNSLLPTTQAAFISVKPSPATPRHRRTAKDKIPATVRALSRPPTPLPTKTDEELASLSYIIRRTPSLELPVYRNWKSGGTRQVILVKKIDGDRRKLLEDFVEGLGVSRDDIRINPTTQHIELKGDYFGKTRDWILERGF</sequence>
<comment type="subcellular location">
    <subcellularLocation>
        <location evidence="1">Mitochondrion</location>
    </subcellularLocation>
</comment>
<proteinExistence type="inferred from homology"/>
<dbReference type="InterPro" id="IPR007740">
    <property type="entry name" value="Ribosomal_mL49"/>
</dbReference>
<accession>A0ABR0STU7</accession>
<gene>
    <name evidence="7" type="ORF">PT974_03987</name>
</gene>
<dbReference type="PANTHER" id="PTHR13477:SF0">
    <property type="entry name" value="LARGE RIBOSOMAL SUBUNIT PROTEIN ML49"/>
    <property type="match status" value="1"/>
</dbReference>
<dbReference type="Proteomes" id="UP001338125">
    <property type="component" value="Unassembled WGS sequence"/>
</dbReference>
<name>A0ABR0STU7_9HYPO</name>
<comment type="similarity">
    <text evidence="2">Belongs to the mitochondrion-specific ribosomal protein mL49 family.</text>
</comment>
<evidence type="ECO:0000313" key="7">
    <source>
        <dbReference type="EMBL" id="KAK5995574.1"/>
    </source>
</evidence>
<keyword evidence="5" id="KW-0687">Ribonucleoprotein</keyword>
<evidence type="ECO:0000256" key="1">
    <source>
        <dbReference type="ARBA" id="ARBA00004173"/>
    </source>
</evidence>